<reference evidence="2 3" key="1">
    <citation type="submission" date="2024-06" db="EMBL/GenBank/DDBJ databases">
        <title>A chromosome level genome sequence of Diviner's sage (Salvia divinorum).</title>
        <authorList>
            <person name="Ford S.A."/>
            <person name="Ro D.-K."/>
            <person name="Ness R.W."/>
            <person name="Phillips M.A."/>
        </authorList>
    </citation>
    <scope>NUCLEOTIDE SEQUENCE [LARGE SCALE GENOMIC DNA]</scope>
    <source>
        <strain evidence="2">SAF-2024a</strain>
        <tissue evidence="2">Leaf</tissue>
    </source>
</reference>
<name>A0ABD1GEC1_SALDI</name>
<dbReference type="PANTHER" id="PTHR33601:SF1">
    <property type="entry name" value="PROTEIN LITTLE ZIPPER 4"/>
    <property type="match status" value="1"/>
</dbReference>
<accession>A0ABD1GEC1</accession>
<sequence length="173" mass="19991">MIASEPIIFRNLRKEAWGEKYQDCPCRGPCTATAIAINHMQQPSPLTQLIMFHALFSSNRLPCFLIPLLLSLSLHICYINPNYLSHRQSLHPSKLLLLPLLYHKENSISCFSEKRMEKLNSELYMENYSIMQENERLRKKAELLNQENQTLLYQLKQRLSTKAPAATSSAAKK</sequence>
<keyword evidence="1" id="KW-0175">Coiled coil</keyword>
<gene>
    <name evidence="2" type="ORF">AAHA92_25606</name>
</gene>
<proteinExistence type="predicted"/>
<organism evidence="2 3">
    <name type="scientific">Salvia divinorum</name>
    <name type="common">Maria pastora</name>
    <name type="synonym">Diviner's sage</name>
    <dbReference type="NCBI Taxonomy" id="28513"/>
    <lineage>
        <taxon>Eukaryota</taxon>
        <taxon>Viridiplantae</taxon>
        <taxon>Streptophyta</taxon>
        <taxon>Embryophyta</taxon>
        <taxon>Tracheophyta</taxon>
        <taxon>Spermatophyta</taxon>
        <taxon>Magnoliopsida</taxon>
        <taxon>eudicotyledons</taxon>
        <taxon>Gunneridae</taxon>
        <taxon>Pentapetalae</taxon>
        <taxon>asterids</taxon>
        <taxon>lamiids</taxon>
        <taxon>Lamiales</taxon>
        <taxon>Lamiaceae</taxon>
        <taxon>Nepetoideae</taxon>
        <taxon>Mentheae</taxon>
        <taxon>Salviinae</taxon>
        <taxon>Salvia</taxon>
        <taxon>Salvia subgen. Calosphace</taxon>
    </lineage>
</organism>
<comment type="caution">
    <text evidence="2">The sequence shown here is derived from an EMBL/GenBank/DDBJ whole genome shotgun (WGS) entry which is preliminary data.</text>
</comment>
<feature type="coiled-coil region" evidence="1">
    <location>
        <begin position="127"/>
        <end position="154"/>
    </location>
</feature>
<dbReference type="Proteomes" id="UP001567538">
    <property type="component" value="Unassembled WGS sequence"/>
</dbReference>
<keyword evidence="3" id="KW-1185">Reference proteome</keyword>
<evidence type="ECO:0000313" key="3">
    <source>
        <dbReference type="Proteomes" id="UP001567538"/>
    </source>
</evidence>
<protein>
    <submittedName>
        <fullName evidence="2">Protein LITTLE ZIPPER 3</fullName>
    </submittedName>
</protein>
<dbReference type="EMBL" id="JBEAFC010000009">
    <property type="protein sequence ID" value="KAL1541376.1"/>
    <property type="molecule type" value="Genomic_DNA"/>
</dbReference>
<dbReference type="AlphaFoldDB" id="A0ABD1GEC1"/>
<evidence type="ECO:0000256" key="1">
    <source>
        <dbReference type="SAM" id="Coils"/>
    </source>
</evidence>
<dbReference type="PANTHER" id="PTHR33601">
    <property type="entry name" value="PROTEIN LITTLE ZIPPER 4"/>
    <property type="match status" value="1"/>
</dbReference>
<evidence type="ECO:0000313" key="2">
    <source>
        <dbReference type="EMBL" id="KAL1541376.1"/>
    </source>
</evidence>
<dbReference type="InterPro" id="IPR039312">
    <property type="entry name" value="ZPR"/>
</dbReference>